<feature type="domain" description="Peptidase M15C" evidence="1">
    <location>
        <begin position="126"/>
        <end position="182"/>
    </location>
</feature>
<reference evidence="2" key="1">
    <citation type="submission" date="2020-05" db="EMBL/GenBank/DDBJ databases">
        <authorList>
            <person name="Chiriac C."/>
            <person name="Salcher M."/>
            <person name="Ghai R."/>
            <person name="Kavagutti S V."/>
        </authorList>
    </citation>
    <scope>NUCLEOTIDE SEQUENCE</scope>
</reference>
<evidence type="ECO:0000259" key="1">
    <source>
        <dbReference type="Pfam" id="PF13539"/>
    </source>
</evidence>
<accession>A0A6J5PSI0</accession>
<dbReference type="InterPro" id="IPR009045">
    <property type="entry name" value="Zn_M74/Hedgehog-like"/>
</dbReference>
<name>A0A6J5PSI0_9CAUD</name>
<organism evidence="2">
    <name type="scientific">uncultured Caudovirales phage</name>
    <dbReference type="NCBI Taxonomy" id="2100421"/>
    <lineage>
        <taxon>Viruses</taxon>
        <taxon>Duplodnaviria</taxon>
        <taxon>Heunggongvirae</taxon>
        <taxon>Uroviricota</taxon>
        <taxon>Caudoviricetes</taxon>
        <taxon>Peduoviridae</taxon>
        <taxon>Maltschvirus</taxon>
        <taxon>Maltschvirus maltsch</taxon>
    </lineage>
</organism>
<evidence type="ECO:0000313" key="4">
    <source>
        <dbReference type="EMBL" id="CAB5238558.1"/>
    </source>
</evidence>
<protein>
    <submittedName>
        <fullName evidence="2">D-alanyl-D-alanine carboxypeptidase</fullName>
    </submittedName>
</protein>
<evidence type="ECO:0000313" key="2">
    <source>
        <dbReference type="EMBL" id="CAB4172195.1"/>
    </source>
</evidence>
<evidence type="ECO:0000313" key="3">
    <source>
        <dbReference type="EMBL" id="CAB4199765.1"/>
    </source>
</evidence>
<sequence>MNREEIQDIQRKIGTEPDGFWGPKSIAACQRHLRSLMPVPNPWPETDQRNLTAFFGESGDESQLVNLPAPEWMTYEGVKVKTIRCNRRVADSLGRVLIKVSEIEGFQPIVYDGCYNNRPVRGGNLPSLHARGAAIDLCADTNGNLTSWPVAARMPLEVMEAFAREGWLSAGAFWQRDAMHFQATR</sequence>
<proteinExistence type="predicted"/>
<dbReference type="GO" id="GO:0004180">
    <property type="term" value="F:carboxypeptidase activity"/>
    <property type="evidence" value="ECO:0007669"/>
    <property type="project" value="UniProtKB-KW"/>
</dbReference>
<dbReference type="EMBL" id="LR797289">
    <property type="protein sequence ID" value="CAB4199765.1"/>
    <property type="molecule type" value="Genomic_DNA"/>
</dbReference>
<keyword evidence="2" id="KW-0645">Protease</keyword>
<keyword evidence="2" id="KW-0121">Carboxypeptidase</keyword>
<dbReference type="InterPro" id="IPR039561">
    <property type="entry name" value="Peptidase_M15C"/>
</dbReference>
<dbReference type="Gene3D" id="3.30.1380.10">
    <property type="match status" value="1"/>
</dbReference>
<keyword evidence="2" id="KW-0378">Hydrolase</keyword>
<dbReference type="SUPFAM" id="SSF55166">
    <property type="entry name" value="Hedgehog/DD-peptidase"/>
    <property type="match status" value="1"/>
</dbReference>
<dbReference type="EMBL" id="LR798461">
    <property type="protein sequence ID" value="CAB5238558.1"/>
    <property type="molecule type" value="Genomic_DNA"/>
</dbReference>
<dbReference type="Pfam" id="PF13539">
    <property type="entry name" value="Peptidase_M15_4"/>
    <property type="match status" value="1"/>
</dbReference>
<dbReference type="EMBL" id="LR796873">
    <property type="protein sequence ID" value="CAB4172195.1"/>
    <property type="molecule type" value="Genomic_DNA"/>
</dbReference>
<gene>
    <name evidence="3" type="ORF">UFOVP1354_7</name>
    <name evidence="4" type="ORF">UFOVP1547_48</name>
    <name evidence="2" type="ORF">UFOVP930_59</name>
</gene>